<evidence type="ECO:0000313" key="2">
    <source>
        <dbReference type="EMBL" id="KAG1563917.1"/>
    </source>
</evidence>
<feature type="compositionally biased region" description="Basic residues" evidence="1">
    <location>
        <begin position="141"/>
        <end position="154"/>
    </location>
</feature>
<comment type="caution">
    <text evidence="2">The sequence shown here is derived from an EMBL/GenBank/DDBJ whole genome shotgun (WGS) entry which is preliminary data.</text>
</comment>
<organism evidence="2 3">
    <name type="scientific">Rhizopus delemar</name>
    <dbReference type="NCBI Taxonomy" id="936053"/>
    <lineage>
        <taxon>Eukaryota</taxon>
        <taxon>Fungi</taxon>
        <taxon>Fungi incertae sedis</taxon>
        <taxon>Mucoromycota</taxon>
        <taxon>Mucoromycotina</taxon>
        <taxon>Mucoromycetes</taxon>
        <taxon>Mucorales</taxon>
        <taxon>Mucorineae</taxon>
        <taxon>Rhizopodaceae</taxon>
        <taxon>Rhizopus</taxon>
    </lineage>
</organism>
<feature type="compositionally biased region" description="Basic and acidic residues" evidence="1">
    <location>
        <begin position="29"/>
        <end position="46"/>
    </location>
</feature>
<evidence type="ECO:0000256" key="1">
    <source>
        <dbReference type="SAM" id="MobiDB-lite"/>
    </source>
</evidence>
<feature type="compositionally biased region" description="Low complexity" evidence="1">
    <location>
        <begin position="47"/>
        <end position="56"/>
    </location>
</feature>
<keyword evidence="3" id="KW-1185">Reference proteome</keyword>
<accession>A0A9P6YTZ6</accession>
<sequence length="154" mass="17172">MGPHGDPSSRKTASQDLQDAESLRLQIAKIKEIQSIHRPTDHHERSSSSSSSSSSSLTPNRMMRYDSADLKTYSIDSPSFHPRKLPLIETMQPLDDLYDPKSCHPPRSTDSSKISERNHASSIMSFGKESHMLNPIGDSGKRKKDLRGKQKSLA</sequence>
<gene>
    <name evidence="2" type="ORF">G6F50_011533</name>
</gene>
<name>A0A9P6YTZ6_9FUNG</name>
<dbReference type="AlphaFoldDB" id="A0A9P6YTZ6"/>
<protein>
    <submittedName>
        <fullName evidence="2">Uncharacterized protein</fullName>
    </submittedName>
</protein>
<dbReference type="EMBL" id="JAANIU010002988">
    <property type="protein sequence ID" value="KAG1563917.1"/>
    <property type="molecule type" value="Genomic_DNA"/>
</dbReference>
<feature type="region of interest" description="Disordered" evidence="1">
    <location>
        <begin position="1"/>
        <end position="63"/>
    </location>
</feature>
<reference evidence="2 3" key="1">
    <citation type="journal article" date="2020" name="Microb. Genom.">
        <title>Genetic diversity of clinical and environmental Mucorales isolates obtained from an investigation of mucormycosis cases among solid organ transplant recipients.</title>
        <authorList>
            <person name="Nguyen M.H."/>
            <person name="Kaul D."/>
            <person name="Muto C."/>
            <person name="Cheng S.J."/>
            <person name="Richter R.A."/>
            <person name="Bruno V.M."/>
            <person name="Liu G."/>
            <person name="Beyhan S."/>
            <person name="Sundermann A.J."/>
            <person name="Mounaud S."/>
            <person name="Pasculle A.W."/>
            <person name="Nierman W.C."/>
            <person name="Driscoll E."/>
            <person name="Cumbie R."/>
            <person name="Clancy C.J."/>
            <person name="Dupont C.L."/>
        </authorList>
    </citation>
    <scope>NUCLEOTIDE SEQUENCE [LARGE SCALE GENOMIC DNA]</scope>
    <source>
        <strain evidence="2 3">GL24</strain>
    </source>
</reference>
<feature type="region of interest" description="Disordered" evidence="1">
    <location>
        <begin position="92"/>
        <end position="154"/>
    </location>
</feature>
<dbReference type="Proteomes" id="UP000740926">
    <property type="component" value="Unassembled WGS sequence"/>
</dbReference>
<evidence type="ECO:0000313" key="3">
    <source>
        <dbReference type="Proteomes" id="UP000740926"/>
    </source>
</evidence>
<proteinExistence type="predicted"/>